<dbReference type="EnsemblMetazoa" id="XM_019906941.1">
    <property type="protein sequence ID" value="XP_019762500.1"/>
    <property type="gene ID" value="LOC109539285"/>
</dbReference>
<dbReference type="InterPro" id="IPR009721">
    <property type="entry name" value="O-acyltransferase_WSD1_C"/>
</dbReference>
<dbReference type="GO" id="GO:0005886">
    <property type="term" value="C:plasma membrane"/>
    <property type="evidence" value="ECO:0007669"/>
    <property type="project" value="TreeGrafter"/>
</dbReference>
<evidence type="ECO:0000259" key="2">
    <source>
        <dbReference type="Pfam" id="PF06974"/>
    </source>
</evidence>
<reference evidence="5" key="2">
    <citation type="submission" date="2024-08" db="UniProtKB">
        <authorList>
            <consortium name="EnsemblMetazoa"/>
        </authorList>
    </citation>
    <scope>IDENTIFICATION</scope>
</reference>
<sequence length="511" mass="57648">MQRKKGKAPDYIIQLLGVVFLPVNIAVLAALWVYRQLVGLWLQLTLGEAYGGLLSAGDKVYVPNVPASRKITLILWYLRSDQKIDVMQKMTQTLNEKIKGDAKQEGKLTSTFHTFLGQDYLLKNQIGIDEIIKPMPGPKDGTFNDAYLKKLVGDLSNVPLPRNHTALWEILVGIDPMDNANTNVEGYLYPVLFRIHHSTADGIRLVLFMSKIFSSDVNYVDKISRQRSGRKRILDQLCDVLSKSIQLVYLVVKGPAAILNMTFWKEEDENPIHNASLSGDKLIAWSAEQSIQRVNTVKNIKNRIPNTRFSEVVLSCVSASFYNYFQLKKWKVPPQMSVLTPLLFLYPESNSSKLPELRNDFTFADLSLPLVDPDHFINGLEDVKVSVEKMRKSPTTAVMYFLVNYICAVIPSQLLLKITTTKAFTATISIVPGAGRIKVFGDCDLETIISTAPHSNETGICFTILTYDDKFQICAFVDKAIMSEQEDVQYLVDEVFRNMDLLNKQSLQTFA</sequence>
<organism evidence="3">
    <name type="scientific">Dendroctonus ponderosae</name>
    <name type="common">Mountain pine beetle</name>
    <dbReference type="NCBI Taxonomy" id="77166"/>
    <lineage>
        <taxon>Eukaryota</taxon>
        <taxon>Metazoa</taxon>
        <taxon>Ecdysozoa</taxon>
        <taxon>Arthropoda</taxon>
        <taxon>Hexapoda</taxon>
        <taxon>Insecta</taxon>
        <taxon>Pterygota</taxon>
        <taxon>Neoptera</taxon>
        <taxon>Endopterygota</taxon>
        <taxon>Coleoptera</taxon>
        <taxon>Polyphaga</taxon>
        <taxon>Cucujiformia</taxon>
        <taxon>Curculionidae</taxon>
        <taxon>Scolytinae</taxon>
        <taxon>Dendroctonus</taxon>
    </lineage>
</organism>
<gene>
    <name evidence="5" type="primary">109539285</name>
    <name evidence="4" type="ORF">D910_04431</name>
    <name evidence="3" type="ORF">YQE_07700</name>
</gene>
<dbReference type="OMA" id="RGMINIM"/>
<keyword evidence="6" id="KW-1185">Reference proteome</keyword>
<dbReference type="InterPro" id="IPR045034">
    <property type="entry name" value="O-acyltransferase_WSD1-like"/>
</dbReference>
<dbReference type="OrthoDB" id="619536at2759"/>
<dbReference type="Proteomes" id="UP000019118">
    <property type="component" value="Unassembled WGS sequence"/>
</dbReference>
<protein>
    <recommendedName>
        <fullName evidence="2">O-acyltransferase WSD1 C-terminal domain-containing protein</fullName>
    </recommendedName>
</protein>
<dbReference type="EMBL" id="KB741002">
    <property type="protein sequence ID" value="ENN75740.1"/>
    <property type="molecule type" value="Genomic_DNA"/>
</dbReference>
<evidence type="ECO:0000313" key="7">
    <source>
        <dbReference type="Proteomes" id="UP000030742"/>
    </source>
</evidence>
<dbReference type="Pfam" id="PF06974">
    <property type="entry name" value="WS_DGAT_C"/>
    <property type="match status" value="1"/>
</dbReference>
<evidence type="ECO:0000313" key="6">
    <source>
        <dbReference type="Proteomes" id="UP000019118"/>
    </source>
</evidence>
<reference evidence="6 7" key="1">
    <citation type="journal article" date="2013" name="Genome Biol.">
        <title>Draft genome of the mountain pine beetle, Dendroctonus ponderosae Hopkins, a major forest pest.</title>
        <authorList>
            <person name="Keeling C.I."/>
            <person name="Yuen M.M."/>
            <person name="Liao N.Y."/>
            <person name="Docking T.R."/>
            <person name="Chan S.K."/>
            <person name="Taylor G.A."/>
            <person name="Palmquist D.L."/>
            <person name="Jackman S.D."/>
            <person name="Nguyen A."/>
            <person name="Li M."/>
            <person name="Henderson H."/>
            <person name="Janes J.K."/>
            <person name="Zhao Y."/>
            <person name="Pandoh P."/>
            <person name="Moore R."/>
            <person name="Sperling F.A."/>
            <person name="Huber D.P."/>
            <person name="Birol I."/>
            <person name="Jones S.J."/>
            <person name="Bohlmann J."/>
        </authorList>
    </citation>
    <scope>NUCLEOTIDE SEQUENCE</scope>
</reference>
<evidence type="ECO:0000313" key="5">
    <source>
        <dbReference type="EnsemblMetazoa" id="XP_019762500.1"/>
    </source>
</evidence>
<name>N6U2G0_DENPD</name>
<feature type="transmembrane region" description="Helical" evidence="1">
    <location>
        <begin position="12"/>
        <end position="34"/>
    </location>
</feature>
<accession>N6U2G0</accession>
<dbReference type="GO" id="GO:0019432">
    <property type="term" value="P:triglyceride biosynthetic process"/>
    <property type="evidence" value="ECO:0007669"/>
    <property type="project" value="TreeGrafter"/>
</dbReference>
<keyword evidence="1" id="KW-1133">Transmembrane helix</keyword>
<dbReference type="GO" id="GO:0008374">
    <property type="term" value="F:O-acyltransferase activity"/>
    <property type="evidence" value="ECO:0007669"/>
    <property type="project" value="InterPro"/>
</dbReference>
<dbReference type="STRING" id="77166.N6U2G0"/>
<keyword evidence="1" id="KW-0812">Transmembrane</keyword>
<dbReference type="PANTHER" id="PTHR31650">
    <property type="entry name" value="O-ACYLTRANSFERASE (WSD1-LIKE) FAMILY PROTEIN"/>
    <property type="match status" value="1"/>
</dbReference>
<dbReference type="KEGG" id="dpa:109539285"/>
<dbReference type="Proteomes" id="UP000030742">
    <property type="component" value="Unassembled WGS sequence"/>
</dbReference>
<feature type="non-terminal residue" evidence="3">
    <location>
        <position position="1"/>
    </location>
</feature>
<proteinExistence type="predicted"/>
<evidence type="ECO:0000313" key="3">
    <source>
        <dbReference type="EMBL" id="ENN75740.1"/>
    </source>
</evidence>
<dbReference type="HOGENOM" id="CLU_032426_0_0_1"/>
<dbReference type="EMBL" id="KB631903">
    <property type="protein sequence ID" value="ERL87029.1"/>
    <property type="molecule type" value="Genomic_DNA"/>
</dbReference>
<dbReference type="AlphaFoldDB" id="N6U2G0"/>
<feature type="domain" description="O-acyltransferase WSD1 C-terminal" evidence="2">
    <location>
        <begin position="359"/>
        <end position="496"/>
    </location>
</feature>
<evidence type="ECO:0000313" key="4">
    <source>
        <dbReference type="EMBL" id="ERL87029.1"/>
    </source>
</evidence>
<dbReference type="PANTHER" id="PTHR31650:SF1">
    <property type="entry name" value="WAX ESTER SYNTHASE_DIACYLGLYCEROL ACYLTRANSFERASE 4-RELATED"/>
    <property type="match status" value="1"/>
</dbReference>
<evidence type="ECO:0000256" key="1">
    <source>
        <dbReference type="SAM" id="Phobius"/>
    </source>
</evidence>
<keyword evidence="1" id="KW-0472">Membrane</keyword>